<evidence type="ECO:0000259" key="14">
    <source>
        <dbReference type="PROSITE" id="PS51186"/>
    </source>
</evidence>
<dbReference type="CDD" id="cd04301">
    <property type="entry name" value="NAT_SF"/>
    <property type="match status" value="1"/>
</dbReference>
<dbReference type="GO" id="GO:0004059">
    <property type="term" value="F:aralkylamine N-acetyltransferase activity"/>
    <property type="evidence" value="ECO:0007669"/>
    <property type="project" value="UniProtKB-EC"/>
</dbReference>
<evidence type="ECO:0000313" key="15">
    <source>
        <dbReference type="EMBL" id="KAG5678327.1"/>
    </source>
</evidence>
<comment type="pathway">
    <text evidence="3">Aromatic compound metabolism; melatonin biosynthesis; melatonin from serotonin: step 1/2.</text>
</comment>
<comment type="similarity">
    <text evidence="4">Belongs to the acetyltransferase family. AANAT subfamily.</text>
</comment>
<evidence type="ECO:0000256" key="12">
    <source>
        <dbReference type="ARBA" id="ARBA00052335"/>
    </source>
</evidence>
<evidence type="ECO:0000256" key="3">
    <source>
        <dbReference type="ARBA" id="ARBA00037926"/>
    </source>
</evidence>
<dbReference type="FunFam" id="3.40.630.30:FF:000046">
    <property type="entry name" value="Dopamine N-acetyltransferase"/>
    <property type="match status" value="1"/>
</dbReference>
<dbReference type="PROSITE" id="PS51186">
    <property type="entry name" value="GNAT"/>
    <property type="match status" value="1"/>
</dbReference>
<evidence type="ECO:0000256" key="1">
    <source>
        <dbReference type="ARBA" id="ARBA00022679"/>
    </source>
</evidence>
<evidence type="ECO:0000256" key="5">
    <source>
        <dbReference type="ARBA" id="ARBA00039114"/>
    </source>
</evidence>
<dbReference type="PANTHER" id="PTHR20905">
    <property type="entry name" value="N-ACETYLTRANSFERASE-RELATED"/>
    <property type="match status" value="1"/>
</dbReference>
<reference evidence="15" key="1">
    <citation type="submission" date="2021-03" db="EMBL/GenBank/DDBJ databases">
        <title>Chromosome level genome of the anhydrobiotic midge Polypedilum vanderplanki.</title>
        <authorList>
            <person name="Yoshida Y."/>
            <person name="Kikawada T."/>
            <person name="Gusev O."/>
        </authorList>
    </citation>
    <scope>NUCLEOTIDE SEQUENCE</scope>
    <source>
        <strain evidence="15">NIAS01</strain>
        <tissue evidence="15">Whole body or cell culture</tissue>
    </source>
</reference>
<evidence type="ECO:0000256" key="6">
    <source>
        <dbReference type="ARBA" id="ARBA00050189"/>
    </source>
</evidence>
<evidence type="ECO:0000256" key="2">
    <source>
        <dbReference type="ARBA" id="ARBA00023315"/>
    </source>
</evidence>
<dbReference type="EC" id="2.3.1.87" evidence="5"/>
<dbReference type="AlphaFoldDB" id="A0A9J6C8M1"/>
<dbReference type="InterPro" id="IPR000182">
    <property type="entry name" value="GNAT_dom"/>
</dbReference>
<sequence>MNLEIKFRIASTDEDEKVRQFLREHFISKEPVNQAYPSRDDSMDEAFLLSLLPEGNIILAIDSTLEIEVIAGMACIGEITKNYSQESWEESETTTHPKWRDILKFMSHIEAKSRVCERYGVEKAIHLHGVSVNEKYRGKSLGKRLFEECFRVAQNRGYKLVSGDCTSLYSIKIAESLGMEFVSMVTYDEYNEKIGYKLFNPILPHTEIKTFVKHL</sequence>
<comment type="catalytic activity">
    <reaction evidence="12">
        <text>dopamine + hexadecanoyl-CoA = N-hexadecanoyl-dopamine + CoA + H(+)</text>
        <dbReference type="Rhea" id="RHEA:51376"/>
        <dbReference type="ChEBI" id="CHEBI:15378"/>
        <dbReference type="ChEBI" id="CHEBI:57287"/>
        <dbReference type="ChEBI" id="CHEBI:57379"/>
        <dbReference type="ChEBI" id="CHEBI:59905"/>
        <dbReference type="ChEBI" id="CHEBI:134058"/>
    </reaction>
    <physiologicalReaction direction="left-to-right" evidence="12">
        <dbReference type="Rhea" id="RHEA:51377"/>
    </physiologicalReaction>
</comment>
<evidence type="ECO:0000256" key="9">
    <source>
        <dbReference type="ARBA" id="ARBA00051711"/>
    </source>
</evidence>
<proteinExistence type="inferred from homology"/>
<comment type="catalytic activity">
    <reaction evidence="10">
        <text>serotonin + (9Z)-octadecenoyl-CoA = N-(9Z-octadecenoyl)-serotonin + CoA + H(+)</text>
        <dbReference type="Rhea" id="RHEA:51392"/>
        <dbReference type="ChEBI" id="CHEBI:15378"/>
        <dbReference type="ChEBI" id="CHEBI:57287"/>
        <dbReference type="ChEBI" id="CHEBI:57387"/>
        <dbReference type="ChEBI" id="CHEBI:134064"/>
        <dbReference type="ChEBI" id="CHEBI:350546"/>
    </reaction>
    <physiologicalReaction direction="left-to-right" evidence="10">
        <dbReference type="Rhea" id="RHEA:51393"/>
    </physiologicalReaction>
</comment>
<dbReference type="InterPro" id="IPR016181">
    <property type="entry name" value="Acyl_CoA_acyltransferase"/>
</dbReference>
<evidence type="ECO:0000256" key="13">
    <source>
        <dbReference type="ARBA" id="ARBA00052491"/>
    </source>
</evidence>
<dbReference type="OrthoDB" id="8113373at2759"/>
<evidence type="ECO:0000256" key="11">
    <source>
        <dbReference type="ARBA" id="ARBA00052178"/>
    </source>
</evidence>
<comment type="catalytic activity">
    <reaction evidence="8">
        <text>serotonin + (5Z,8Z,11Z,14Z)-eicosatetraenoyl-CoA = N-[(5Z,8Z,11Z,14Z)-eicosatetraenoyl]-serotonin + CoA + H(+)</text>
        <dbReference type="Rhea" id="RHEA:51396"/>
        <dbReference type="ChEBI" id="CHEBI:15378"/>
        <dbReference type="ChEBI" id="CHEBI:57287"/>
        <dbReference type="ChEBI" id="CHEBI:57368"/>
        <dbReference type="ChEBI" id="CHEBI:132255"/>
        <dbReference type="ChEBI" id="CHEBI:350546"/>
    </reaction>
    <physiologicalReaction direction="left-to-right" evidence="8">
        <dbReference type="Rhea" id="RHEA:51397"/>
    </physiologicalReaction>
</comment>
<comment type="catalytic activity">
    <reaction evidence="11">
        <text>serotonin + hexadecanoyl-CoA = N-hexadecanoyl-serotonin + CoA + H(+)</text>
        <dbReference type="Rhea" id="RHEA:51384"/>
        <dbReference type="ChEBI" id="CHEBI:15378"/>
        <dbReference type="ChEBI" id="CHEBI:57287"/>
        <dbReference type="ChEBI" id="CHEBI:57379"/>
        <dbReference type="ChEBI" id="CHEBI:134059"/>
        <dbReference type="ChEBI" id="CHEBI:350546"/>
    </reaction>
    <physiologicalReaction direction="left-to-right" evidence="11">
        <dbReference type="Rhea" id="RHEA:51385"/>
    </physiologicalReaction>
</comment>
<dbReference type="PANTHER" id="PTHR20905:SF1">
    <property type="entry name" value="AT07410P-RELATED"/>
    <property type="match status" value="1"/>
</dbReference>
<organism evidence="15 16">
    <name type="scientific">Polypedilum vanderplanki</name>
    <name type="common">Sleeping chironomid midge</name>
    <dbReference type="NCBI Taxonomy" id="319348"/>
    <lineage>
        <taxon>Eukaryota</taxon>
        <taxon>Metazoa</taxon>
        <taxon>Ecdysozoa</taxon>
        <taxon>Arthropoda</taxon>
        <taxon>Hexapoda</taxon>
        <taxon>Insecta</taxon>
        <taxon>Pterygota</taxon>
        <taxon>Neoptera</taxon>
        <taxon>Endopterygota</taxon>
        <taxon>Diptera</taxon>
        <taxon>Nematocera</taxon>
        <taxon>Chironomoidea</taxon>
        <taxon>Chironomidae</taxon>
        <taxon>Chironominae</taxon>
        <taxon>Polypedilum</taxon>
        <taxon>Polypedilum</taxon>
    </lineage>
</organism>
<dbReference type="Pfam" id="PF00583">
    <property type="entry name" value="Acetyltransf_1"/>
    <property type="match status" value="1"/>
</dbReference>
<dbReference type="SUPFAM" id="SSF55729">
    <property type="entry name" value="Acyl-CoA N-acyltransferases (Nat)"/>
    <property type="match status" value="1"/>
</dbReference>
<comment type="catalytic activity">
    <reaction evidence="7">
        <text>serotonin + octadecanoyl-CoA = N-octadecanoyl-serotonin + CoA + H(+)</text>
        <dbReference type="Rhea" id="RHEA:51400"/>
        <dbReference type="ChEBI" id="CHEBI:15378"/>
        <dbReference type="ChEBI" id="CHEBI:57287"/>
        <dbReference type="ChEBI" id="CHEBI:57394"/>
        <dbReference type="ChEBI" id="CHEBI:134065"/>
        <dbReference type="ChEBI" id="CHEBI:350546"/>
    </reaction>
    <physiologicalReaction direction="left-to-right" evidence="7">
        <dbReference type="Rhea" id="RHEA:51401"/>
    </physiologicalReaction>
</comment>
<evidence type="ECO:0000256" key="4">
    <source>
        <dbReference type="ARBA" id="ARBA00038182"/>
    </source>
</evidence>
<name>A0A9J6C8M1_POLVA</name>
<feature type="domain" description="N-acetyltransferase" evidence="14">
    <location>
        <begin position="65"/>
        <end position="201"/>
    </location>
</feature>
<keyword evidence="2" id="KW-0012">Acyltransferase</keyword>
<comment type="catalytic activity">
    <reaction evidence="13">
        <text>serotonin + acetyl-CoA = N-acetylserotonin + CoA + H(+)</text>
        <dbReference type="Rhea" id="RHEA:25217"/>
        <dbReference type="ChEBI" id="CHEBI:15378"/>
        <dbReference type="ChEBI" id="CHEBI:17697"/>
        <dbReference type="ChEBI" id="CHEBI:57287"/>
        <dbReference type="ChEBI" id="CHEBI:57288"/>
        <dbReference type="ChEBI" id="CHEBI:350546"/>
        <dbReference type="EC" id="2.3.1.87"/>
    </reaction>
    <physiologicalReaction direction="left-to-right" evidence="13">
        <dbReference type="Rhea" id="RHEA:25218"/>
    </physiologicalReaction>
</comment>
<comment type="catalytic activity">
    <reaction evidence="9">
        <text>dopamine + acetyl-CoA = N-acetyldopamine + CoA + H(+)</text>
        <dbReference type="Rhea" id="RHEA:51388"/>
        <dbReference type="ChEBI" id="CHEBI:15378"/>
        <dbReference type="ChEBI" id="CHEBI:57287"/>
        <dbReference type="ChEBI" id="CHEBI:57288"/>
        <dbReference type="ChEBI" id="CHEBI:59905"/>
        <dbReference type="ChEBI" id="CHEBI:125678"/>
    </reaction>
    <physiologicalReaction direction="left-to-right" evidence="9">
        <dbReference type="Rhea" id="RHEA:51389"/>
    </physiologicalReaction>
</comment>
<keyword evidence="16" id="KW-1185">Reference proteome</keyword>
<evidence type="ECO:0000256" key="10">
    <source>
        <dbReference type="ARBA" id="ARBA00051823"/>
    </source>
</evidence>
<comment type="caution">
    <text evidence="15">The sequence shown here is derived from an EMBL/GenBank/DDBJ whole genome shotgun (WGS) entry which is preliminary data.</text>
</comment>
<keyword evidence="1" id="KW-0808">Transferase</keyword>
<evidence type="ECO:0000256" key="8">
    <source>
        <dbReference type="ARBA" id="ARBA00051284"/>
    </source>
</evidence>
<evidence type="ECO:0000256" key="7">
    <source>
        <dbReference type="ARBA" id="ARBA00050849"/>
    </source>
</evidence>
<dbReference type="Proteomes" id="UP001107558">
    <property type="component" value="Chromosome 2"/>
</dbReference>
<evidence type="ECO:0000313" key="16">
    <source>
        <dbReference type="Proteomes" id="UP001107558"/>
    </source>
</evidence>
<dbReference type="Gene3D" id="3.40.630.30">
    <property type="match status" value="1"/>
</dbReference>
<comment type="catalytic activity">
    <reaction evidence="6">
        <text>dopamine + (9Z)-octadecenoyl-CoA = N-(9Z-octadecanoyl)-dopamine + CoA + H(+)</text>
        <dbReference type="Rhea" id="RHEA:51380"/>
        <dbReference type="ChEBI" id="CHEBI:15378"/>
        <dbReference type="ChEBI" id="CHEBI:31883"/>
        <dbReference type="ChEBI" id="CHEBI:57287"/>
        <dbReference type="ChEBI" id="CHEBI:57387"/>
        <dbReference type="ChEBI" id="CHEBI:59905"/>
    </reaction>
    <physiologicalReaction direction="left-to-right" evidence="6">
        <dbReference type="Rhea" id="RHEA:51381"/>
    </physiologicalReaction>
</comment>
<accession>A0A9J6C8M1</accession>
<protein>
    <recommendedName>
        <fullName evidence="5">aralkylamine N-acetyltransferase</fullName>
        <ecNumber evidence="5">2.3.1.87</ecNumber>
    </recommendedName>
</protein>
<dbReference type="EMBL" id="JADBJN010000002">
    <property type="protein sequence ID" value="KAG5678327.1"/>
    <property type="molecule type" value="Genomic_DNA"/>
</dbReference>
<gene>
    <name evidence="15" type="ORF">PVAND_008012</name>
</gene>